<evidence type="ECO:0000256" key="2">
    <source>
        <dbReference type="SAM" id="SignalP"/>
    </source>
</evidence>
<evidence type="ECO:0000313" key="4">
    <source>
        <dbReference type="Proteomes" id="UP000654471"/>
    </source>
</evidence>
<gene>
    <name evidence="3" type="ORF">GCM10010211_85610</name>
</gene>
<keyword evidence="2" id="KW-0732">Signal</keyword>
<sequence length="75" mass="7341">MRIRSIVATAAITAIAALGTAGAAAADGEPSVGSGVAGLRTGNPPAMGSDNPPAMGSDNFTASNPRSLFNLLTDR</sequence>
<dbReference type="Proteomes" id="UP000654471">
    <property type="component" value="Unassembled WGS sequence"/>
</dbReference>
<evidence type="ECO:0000256" key="1">
    <source>
        <dbReference type="SAM" id="MobiDB-lite"/>
    </source>
</evidence>
<organism evidence="3 4">
    <name type="scientific">Streptomyces albospinus</name>
    <dbReference type="NCBI Taxonomy" id="285515"/>
    <lineage>
        <taxon>Bacteria</taxon>
        <taxon>Bacillati</taxon>
        <taxon>Actinomycetota</taxon>
        <taxon>Actinomycetes</taxon>
        <taxon>Kitasatosporales</taxon>
        <taxon>Streptomycetaceae</taxon>
        <taxon>Streptomyces</taxon>
    </lineage>
</organism>
<comment type="caution">
    <text evidence="3">The sequence shown here is derived from an EMBL/GenBank/DDBJ whole genome shotgun (WGS) entry which is preliminary data.</text>
</comment>
<keyword evidence="4" id="KW-1185">Reference proteome</keyword>
<feature type="chain" id="PRO_5046892400" evidence="2">
    <location>
        <begin position="26"/>
        <end position="75"/>
    </location>
</feature>
<evidence type="ECO:0000313" key="3">
    <source>
        <dbReference type="EMBL" id="GGV05655.1"/>
    </source>
</evidence>
<reference evidence="4" key="1">
    <citation type="journal article" date="2019" name="Int. J. Syst. Evol. Microbiol.">
        <title>The Global Catalogue of Microorganisms (GCM) 10K type strain sequencing project: providing services to taxonomists for standard genome sequencing and annotation.</title>
        <authorList>
            <consortium name="The Broad Institute Genomics Platform"/>
            <consortium name="The Broad Institute Genome Sequencing Center for Infectious Disease"/>
            <person name="Wu L."/>
            <person name="Ma J."/>
        </authorList>
    </citation>
    <scope>NUCLEOTIDE SEQUENCE [LARGE SCALE GENOMIC DNA]</scope>
    <source>
        <strain evidence="4">JCM 3399</strain>
    </source>
</reference>
<protein>
    <submittedName>
        <fullName evidence="3">Uncharacterized protein</fullName>
    </submittedName>
</protein>
<proteinExistence type="predicted"/>
<dbReference type="RefSeq" id="WP_189308793.1">
    <property type="nucleotide sequence ID" value="NZ_BMRP01000114.1"/>
</dbReference>
<name>A0ABQ2VPG5_9ACTN</name>
<feature type="signal peptide" evidence="2">
    <location>
        <begin position="1"/>
        <end position="25"/>
    </location>
</feature>
<dbReference type="EMBL" id="BMRP01000114">
    <property type="protein sequence ID" value="GGV05655.1"/>
    <property type="molecule type" value="Genomic_DNA"/>
</dbReference>
<feature type="region of interest" description="Disordered" evidence="1">
    <location>
        <begin position="25"/>
        <end position="62"/>
    </location>
</feature>
<accession>A0ABQ2VPG5</accession>